<geneLocation type="plasmid" evidence="9">
    <name>cbm2586_p</name>
</geneLocation>
<reference evidence="5 8" key="1">
    <citation type="submission" date="2018-01" db="EMBL/GenBank/DDBJ databases">
        <authorList>
            <person name="Gaut B.S."/>
            <person name="Morton B.R."/>
            <person name="Clegg M.T."/>
            <person name="Duvall M.R."/>
        </authorList>
    </citation>
    <scope>NUCLEOTIDE SEQUENCE [LARGE SCALE GENOMIC DNA]</scope>
    <source>
        <strain evidence="5">Cupriavidus taiwanensis cmp 52</strain>
    </source>
</reference>
<gene>
    <name evidence="3" type="primary">fixU</name>
    <name evidence="2" type="ORF">CBM2586_P220017</name>
    <name evidence="1" type="ORF">CBM2589_P220017</name>
    <name evidence="3" type="ORF">CBM2594_P140021</name>
    <name evidence="5" type="ORF">CBM2634_P100020</name>
    <name evidence="4" type="ORF">CBM2636_P20193</name>
</gene>
<proteinExistence type="predicted"/>
<dbReference type="Proteomes" id="UP000257016">
    <property type="component" value="Unassembled WGS sequence"/>
</dbReference>
<dbReference type="NCBIfam" id="TIGR02934">
    <property type="entry name" value="nifT_nitrog"/>
    <property type="match status" value="1"/>
</dbReference>
<dbReference type="SUPFAM" id="SSF159203">
    <property type="entry name" value="NifT/FixU-like"/>
    <property type="match status" value="1"/>
</dbReference>
<geneLocation type="plasmid" evidence="7">
    <name>cbm2589_p</name>
</geneLocation>
<reference evidence="6 7" key="2">
    <citation type="submission" date="2018-01" db="EMBL/GenBank/DDBJ databases">
        <authorList>
            <person name="Clerissi C."/>
        </authorList>
    </citation>
    <scope>NUCLEOTIDE SEQUENCE [LARGE SCALE GENOMIC DNA]</scope>
    <source>
        <strain evidence="2">Cupriavidus taiwanensis LMG 19430</strain>
        <strain evidence="1">Cupriavidus taiwanensis STM 3521</strain>
        <strain evidence="3">Cupriavidus taiwanensis STM 6021</strain>
        <strain evidence="4">Cupriavidus taiwanensis SWF 66322</strain>
        <plasmid evidence="9">cbm2586_p</plasmid>
        <plasmid evidence="7">cbm2589_p</plasmid>
        <plasmid evidence="6">cbm2636p</plasmid>
        <plasmid evidence="4">CBM2636p</plasmid>
    </source>
</reference>
<evidence type="ECO:0000313" key="9">
    <source>
        <dbReference type="Proteomes" id="UP000257016"/>
    </source>
</evidence>
<keyword evidence="4" id="KW-0614">Plasmid</keyword>
<evidence type="ECO:0000313" key="5">
    <source>
        <dbReference type="EMBL" id="SPS02124.1"/>
    </source>
</evidence>
<evidence type="ECO:0000313" key="8">
    <source>
        <dbReference type="Proteomes" id="UP000256805"/>
    </source>
</evidence>
<sequence length="72" mass="8144">MKIMIRKDITGTLKAYLPRKDLEEPIVSMTKDQMWGGLVKLGNGWQFQLPEMAPDTRLPVTVEARRVDSGGK</sequence>
<dbReference type="Proteomes" id="UP000256805">
    <property type="component" value="Unassembled WGS sequence"/>
</dbReference>
<evidence type="ECO:0000313" key="2">
    <source>
        <dbReference type="EMBL" id="SOY77808.1"/>
    </source>
</evidence>
<dbReference type="Proteomes" id="UP000254259">
    <property type="component" value="Plasmid CBM2636p"/>
</dbReference>
<dbReference type="RefSeq" id="WP_081479548.1">
    <property type="nucleotide sequence ID" value="NZ_CBCRZP010000065.1"/>
</dbReference>
<evidence type="ECO:0000313" key="4">
    <source>
        <dbReference type="EMBL" id="SPD69506.1"/>
    </source>
</evidence>
<geneLocation type="plasmid" evidence="4">
    <name>CBM2636p</name>
</geneLocation>
<dbReference type="InterPro" id="IPR024044">
    <property type="entry name" value="NifT/FixU_barrel-like_dom_sf"/>
</dbReference>
<dbReference type="Proteomes" id="UP000257139">
    <property type="component" value="Plasmid CBM2594_p"/>
</dbReference>
<dbReference type="GeneID" id="31819351"/>
<geneLocation type="plasmid" evidence="6">
    <name>cbm2636p</name>
</geneLocation>
<dbReference type="EMBL" id="OFSP01000054">
    <property type="protein sequence ID" value="SOY75811.1"/>
    <property type="molecule type" value="Genomic_DNA"/>
</dbReference>
<organism evidence="3">
    <name type="scientific">Cupriavidus taiwanensis</name>
    <dbReference type="NCBI Taxonomy" id="164546"/>
    <lineage>
        <taxon>Bacteria</taxon>
        <taxon>Pseudomonadati</taxon>
        <taxon>Pseudomonadota</taxon>
        <taxon>Betaproteobacteria</taxon>
        <taxon>Burkholderiales</taxon>
        <taxon>Burkholderiaceae</taxon>
        <taxon>Cupriavidus</taxon>
    </lineage>
</organism>
<evidence type="ECO:0000313" key="6">
    <source>
        <dbReference type="Proteomes" id="UP000254259"/>
    </source>
</evidence>
<dbReference type="EMBL" id="OGUU01000019">
    <property type="protein sequence ID" value="SPC25160.1"/>
    <property type="molecule type" value="Genomic_DNA"/>
</dbReference>
<name>A0A375DAI8_9BURK</name>
<dbReference type="Gene3D" id="2.40.50.240">
    <property type="entry name" value="NifT/FixU-like"/>
    <property type="match status" value="1"/>
</dbReference>
<accession>A0A375DAI8</accession>
<dbReference type="InterPro" id="IPR009727">
    <property type="entry name" value="NifT"/>
</dbReference>
<evidence type="ECO:0000313" key="7">
    <source>
        <dbReference type="Proteomes" id="UP000256297"/>
    </source>
</evidence>
<dbReference type="EMBL" id="OVTA01000052">
    <property type="protein sequence ID" value="SPS02124.1"/>
    <property type="molecule type" value="Genomic_DNA"/>
</dbReference>
<dbReference type="AlphaFoldDB" id="A0A375DAI8"/>
<protein>
    <submittedName>
        <fullName evidence="3">FixU nitrogen fixation protein</fullName>
    </submittedName>
    <submittedName>
        <fullName evidence="4">Protein FixU homolog</fullName>
    </submittedName>
</protein>
<dbReference type="GO" id="GO:0009399">
    <property type="term" value="P:nitrogen fixation"/>
    <property type="evidence" value="ECO:0007669"/>
    <property type="project" value="InterPro"/>
</dbReference>
<dbReference type="Proteomes" id="UP000256297">
    <property type="component" value="Plasmid CBM2589_p"/>
</dbReference>
<dbReference type="Pfam" id="PF06988">
    <property type="entry name" value="NifT"/>
    <property type="match status" value="1"/>
</dbReference>
<dbReference type="EMBL" id="OFSN01000042">
    <property type="protein sequence ID" value="SOY77808.1"/>
    <property type="molecule type" value="Genomic_DNA"/>
</dbReference>
<evidence type="ECO:0000313" key="3">
    <source>
        <dbReference type="EMBL" id="SPC25160.1"/>
    </source>
</evidence>
<dbReference type="EMBL" id="LT984815">
    <property type="protein sequence ID" value="SPD69506.1"/>
    <property type="molecule type" value="Genomic_DNA"/>
</dbReference>
<evidence type="ECO:0000313" key="1">
    <source>
        <dbReference type="EMBL" id="SOY75811.1"/>
    </source>
</evidence>